<dbReference type="AlphaFoldDB" id="A0A2J5HYU9"/>
<gene>
    <name evidence="2" type="ORF">BDW42DRAFT_192863</name>
</gene>
<proteinExistence type="predicted"/>
<organism evidence="2 3">
    <name type="scientific">Aspergillus taichungensis</name>
    <dbReference type="NCBI Taxonomy" id="482145"/>
    <lineage>
        <taxon>Eukaryota</taxon>
        <taxon>Fungi</taxon>
        <taxon>Dikarya</taxon>
        <taxon>Ascomycota</taxon>
        <taxon>Pezizomycotina</taxon>
        <taxon>Eurotiomycetes</taxon>
        <taxon>Eurotiomycetidae</taxon>
        <taxon>Eurotiales</taxon>
        <taxon>Aspergillaceae</taxon>
        <taxon>Aspergillus</taxon>
        <taxon>Aspergillus subgen. Circumdati</taxon>
    </lineage>
</organism>
<reference evidence="3" key="1">
    <citation type="submission" date="2017-12" db="EMBL/GenBank/DDBJ databases">
        <authorList>
            <consortium name="DOE Joint Genome Institute"/>
            <person name="Mondo S.J."/>
            <person name="Kjaerbolling I."/>
            <person name="Vesth T.C."/>
            <person name="Frisvad J.C."/>
            <person name="Nybo J.L."/>
            <person name="Theobald S."/>
            <person name="Kuo A."/>
            <person name="Bowyer P."/>
            <person name="Matsuda Y."/>
            <person name="Lyhne E.K."/>
            <person name="Kogle M.E."/>
            <person name="Clum A."/>
            <person name="Lipzen A."/>
            <person name="Salamov A."/>
            <person name="Ngan C.Y."/>
            <person name="Daum C."/>
            <person name="Chiniquy J."/>
            <person name="Barry K."/>
            <person name="LaButti K."/>
            <person name="Haridas S."/>
            <person name="Simmons B.A."/>
            <person name="Magnuson J.K."/>
            <person name="Mortensen U.H."/>
            <person name="Larsen T.O."/>
            <person name="Grigoriev I.V."/>
            <person name="Baker S.E."/>
            <person name="Andersen M.R."/>
            <person name="Nordberg H.P."/>
            <person name="Cantor M.N."/>
            <person name="Hua S.X."/>
        </authorList>
    </citation>
    <scope>NUCLEOTIDE SEQUENCE [LARGE SCALE GENOMIC DNA]</scope>
    <source>
        <strain evidence="3">IBT 19404</strain>
    </source>
</reference>
<feature type="region of interest" description="Disordered" evidence="1">
    <location>
        <begin position="255"/>
        <end position="276"/>
    </location>
</feature>
<name>A0A2J5HYU9_9EURO</name>
<protein>
    <submittedName>
        <fullName evidence="2">Uncharacterized protein</fullName>
    </submittedName>
</protein>
<evidence type="ECO:0000313" key="3">
    <source>
        <dbReference type="Proteomes" id="UP000235023"/>
    </source>
</evidence>
<dbReference type="EMBL" id="KZ559525">
    <property type="protein sequence ID" value="PLN82659.1"/>
    <property type="molecule type" value="Genomic_DNA"/>
</dbReference>
<dbReference type="Proteomes" id="UP000235023">
    <property type="component" value="Unassembled WGS sequence"/>
</dbReference>
<accession>A0A2J5HYU9</accession>
<keyword evidence="3" id="KW-1185">Reference proteome</keyword>
<sequence>MKRLDYPDLVDLMKGRDTTRKWDVMVSYDEDKLNSLLRADSTKLKDVLTIPPFKREIQDNWGRSEEVLFIMSLANPNLQFLSGDHNRVALKCQMTGHYESVGKTPKVEMPFPEGTSLELHVSLLNCAGQRVPDEKGVRFLLDTENGIPQGYPKDYTITLDPGNGRGNGLCLVFHDTTATITSENVIVGFGARKGIENHFHNDGKALYYYLTGVSRYTPDAKNRVLEPVAFNFGISCGEKNQHGVLTTWISVKGGAGGGERPSGQEPLTFKPDDKTTQWPIPNGSSASIIISSYAMVELFFKPNLVDAFENLTQVKSDEGIAFKGALKSGNIHVDGFAKTTKPGDTSPNLLNLKFTEHDRYGVKTEAQQPTFWEEWLMGGSGELPDFYRNLSAPRPNIDLTMHALDYFLTTNVFLPGQHIFKAHSPVADASKSKGLAFPRDLILTGDVATE</sequence>
<evidence type="ECO:0000313" key="2">
    <source>
        <dbReference type="EMBL" id="PLN82659.1"/>
    </source>
</evidence>
<dbReference type="OrthoDB" id="5083627at2759"/>
<evidence type="ECO:0000256" key="1">
    <source>
        <dbReference type="SAM" id="MobiDB-lite"/>
    </source>
</evidence>